<sequence>MKTKIMSLFLKREHLILLSKMLQLSENVTELDGQILKLDIQNQQSENKILKTERWPQLDLEYFQNNFLQIANLSFSYFKLHFPVNSAIHIKDHIKFIQILKQINYGGVTIEDVFKQQRSRLQLEVSRITKAIKSIDEPIMPKIMNYKIDIQQIQTIQDRYFYPKNQDFMNPYLILNLKMPMPKLNARPLNKELYQSITSLEDIPSFQFMNSTLIQPILNYDILKNSFDYKMNKLMQRNQQIQYTIKRYQQTIKNYDNVDDNIQDNSFKEIKKLFCSSIKQIYQKKIKEINIDQNYQITKTQIDEQISQKSSQHLTEILKQSESVLDNPIQQNEQQYQVIQKCSKCNEISREQSPNLSNRSPKLLSLRMTPQVFLESSYQQTQSQKLLPTDESNQLNQSPLKTVLRNKYSFKSYDLQQSLILSPSTLRYPKKILSYQKFSTQNQQNIQNNSNTKVLLDLPIQSSENLEQSIETQIIDTQKPILTSRNIQKTSLDKIPLRPIAVQSIRLKKLKDKRVDKKEKETSFPYVKESLPKVQEVFLFQKNNTMRNQLQNQLILLTRSEQILTSLISNGQLRGSELYQQLLQPIKLTTSQKFLSPKSNTLISRTKFKKIQLETKMFNLK</sequence>
<proteinExistence type="predicted"/>
<dbReference type="EMBL" id="CAJJDN010000033">
    <property type="protein sequence ID" value="CAD8075642.1"/>
    <property type="molecule type" value="Genomic_DNA"/>
</dbReference>
<dbReference type="AlphaFoldDB" id="A0A8S1MA97"/>
<evidence type="ECO:0000313" key="1">
    <source>
        <dbReference type="EMBL" id="CAD8075642.1"/>
    </source>
</evidence>
<keyword evidence="2" id="KW-1185">Reference proteome</keyword>
<dbReference type="OrthoDB" id="299750at2759"/>
<name>A0A8S1MA97_9CILI</name>
<reference evidence="1" key="1">
    <citation type="submission" date="2021-01" db="EMBL/GenBank/DDBJ databases">
        <authorList>
            <consortium name="Genoscope - CEA"/>
            <person name="William W."/>
        </authorList>
    </citation>
    <scope>NUCLEOTIDE SEQUENCE</scope>
</reference>
<organism evidence="1 2">
    <name type="scientific">Paramecium sonneborni</name>
    <dbReference type="NCBI Taxonomy" id="65129"/>
    <lineage>
        <taxon>Eukaryota</taxon>
        <taxon>Sar</taxon>
        <taxon>Alveolata</taxon>
        <taxon>Ciliophora</taxon>
        <taxon>Intramacronucleata</taxon>
        <taxon>Oligohymenophorea</taxon>
        <taxon>Peniculida</taxon>
        <taxon>Parameciidae</taxon>
        <taxon>Paramecium</taxon>
    </lineage>
</organism>
<gene>
    <name evidence="1" type="ORF">PSON_ATCC_30995.1.T0330335</name>
</gene>
<dbReference type="Proteomes" id="UP000692954">
    <property type="component" value="Unassembled WGS sequence"/>
</dbReference>
<accession>A0A8S1MA97</accession>
<protein>
    <submittedName>
        <fullName evidence="1">Uncharacterized protein</fullName>
    </submittedName>
</protein>
<comment type="caution">
    <text evidence="1">The sequence shown here is derived from an EMBL/GenBank/DDBJ whole genome shotgun (WGS) entry which is preliminary data.</text>
</comment>
<evidence type="ECO:0000313" key="2">
    <source>
        <dbReference type="Proteomes" id="UP000692954"/>
    </source>
</evidence>